<proteinExistence type="predicted"/>
<organism evidence="2 3">
    <name type="scientific">Paenibacillus plantiphilus</name>
    <dbReference type="NCBI Taxonomy" id="2905650"/>
    <lineage>
        <taxon>Bacteria</taxon>
        <taxon>Bacillati</taxon>
        <taxon>Bacillota</taxon>
        <taxon>Bacilli</taxon>
        <taxon>Bacillales</taxon>
        <taxon>Paenibacillaceae</taxon>
        <taxon>Paenibacillus</taxon>
    </lineage>
</organism>
<feature type="transmembrane region" description="Helical" evidence="1">
    <location>
        <begin position="38"/>
        <end position="58"/>
    </location>
</feature>
<keyword evidence="3" id="KW-1185">Reference proteome</keyword>
<gene>
    <name evidence="2" type="ORF">PAECIP111893_00375</name>
</gene>
<feature type="transmembrane region" description="Helical" evidence="1">
    <location>
        <begin position="70"/>
        <end position="89"/>
    </location>
</feature>
<feature type="transmembrane region" description="Helical" evidence="1">
    <location>
        <begin position="7"/>
        <end position="26"/>
    </location>
</feature>
<dbReference type="EMBL" id="CAKMMF010000002">
    <property type="protein sequence ID" value="CAH1193050.1"/>
    <property type="molecule type" value="Genomic_DNA"/>
</dbReference>
<name>A0ABN8FYC9_9BACL</name>
<evidence type="ECO:0000313" key="3">
    <source>
        <dbReference type="Proteomes" id="UP000838686"/>
    </source>
</evidence>
<evidence type="ECO:0000313" key="2">
    <source>
        <dbReference type="EMBL" id="CAH1193050.1"/>
    </source>
</evidence>
<dbReference type="Proteomes" id="UP000838686">
    <property type="component" value="Unassembled WGS sequence"/>
</dbReference>
<evidence type="ECO:0000256" key="1">
    <source>
        <dbReference type="SAM" id="Phobius"/>
    </source>
</evidence>
<keyword evidence="1" id="KW-1133">Transmembrane helix</keyword>
<accession>A0ABN8FYC9</accession>
<dbReference type="RefSeq" id="WP_236338607.1">
    <property type="nucleotide sequence ID" value="NZ_CAKMMF010000002.1"/>
</dbReference>
<keyword evidence="1" id="KW-0812">Transmembrane</keyword>
<reference evidence="2" key="1">
    <citation type="submission" date="2022-01" db="EMBL/GenBank/DDBJ databases">
        <authorList>
            <person name="Criscuolo A."/>
        </authorList>
    </citation>
    <scope>NUCLEOTIDE SEQUENCE</scope>
    <source>
        <strain evidence="2">CIP111893</strain>
    </source>
</reference>
<evidence type="ECO:0008006" key="4">
    <source>
        <dbReference type="Google" id="ProtNLM"/>
    </source>
</evidence>
<sequence>MRRQWRVGTWSMGAALAGMGVLLILSHFNGLQGLDQGLLWWPLLLVVLGAEIMVYLWRSQEDQPVLRYDLFSIVFIALIGMFSIVLMTVNASGVFTEIRGLISAREVHVDAETLKVSVAGIDRIVVKGDPYWNGMLEIDAGRAGLDEVQAFGTCHYEVGKDEKEPDTVELVTSNVVGDTLYVQMKRPERTRMLMEQHVPACSLMLVMPSDKKVEITQNMNVSLAAGSKLPDSWRFVE</sequence>
<protein>
    <recommendedName>
        <fullName evidence="4">DUF5668 domain-containing protein</fullName>
    </recommendedName>
</protein>
<keyword evidence="1" id="KW-0472">Membrane</keyword>
<comment type="caution">
    <text evidence="2">The sequence shown here is derived from an EMBL/GenBank/DDBJ whole genome shotgun (WGS) entry which is preliminary data.</text>
</comment>